<evidence type="ECO:0000313" key="3">
    <source>
        <dbReference type="EMBL" id="JAT72858.1"/>
    </source>
</evidence>
<feature type="signal peptide" evidence="2">
    <location>
        <begin position="1"/>
        <end position="23"/>
    </location>
</feature>
<keyword evidence="2" id="KW-0732">Signal</keyword>
<feature type="chain" id="PRO_5008901328" description="Pherophorin domain-containing protein" evidence="2">
    <location>
        <begin position="24"/>
        <end position="342"/>
    </location>
</feature>
<dbReference type="EMBL" id="GDKF01005764">
    <property type="protein sequence ID" value="JAT72858.1"/>
    <property type="molecule type" value="Transcribed_RNA"/>
</dbReference>
<gene>
    <name evidence="3" type="ORF">g.3701</name>
</gene>
<proteinExistence type="predicted"/>
<feature type="compositionally biased region" description="Basic and acidic residues" evidence="1">
    <location>
        <begin position="333"/>
        <end position="342"/>
    </location>
</feature>
<evidence type="ECO:0000256" key="1">
    <source>
        <dbReference type="SAM" id="MobiDB-lite"/>
    </source>
</evidence>
<accession>A0A1D2A105</accession>
<reference evidence="3" key="1">
    <citation type="submission" date="2015-08" db="EMBL/GenBank/DDBJ databases">
        <authorList>
            <person name="Babu N.S."/>
            <person name="Beckwith C.J."/>
            <person name="Beseler K.G."/>
            <person name="Brison A."/>
            <person name="Carone J.V."/>
            <person name="Caskin T.P."/>
            <person name="Diamond M."/>
            <person name="Durham M.E."/>
            <person name="Foxe J.M."/>
            <person name="Go M."/>
            <person name="Henderson B.A."/>
            <person name="Jones I.B."/>
            <person name="McGettigan J.A."/>
            <person name="Micheletti S.J."/>
            <person name="Nasrallah M.E."/>
            <person name="Ortiz D."/>
            <person name="Piller C.R."/>
            <person name="Privatt S.R."/>
            <person name="Schneider S.L."/>
            <person name="Sharp S."/>
            <person name="Smith T.C."/>
            <person name="Stanton J.D."/>
            <person name="Ullery H.E."/>
            <person name="Wilson R.J."/>
            <person name="Serrano M.G."/>
            <person name="Buck G."/>
            <person name="Lee V."/>
            <person name="Wang Y."/>
            <person name="Carvalho R."/>
            <person name="Voegtly L."/>
            <person name="Shi R."/>
            <person name="Duckworth R."/>
            <person name="Johnson A."/>
            <person name="Loviza R."/>
            <person name="Walstead R."/>
            <person name="Shah Z."/>
            <person name="Kiflezghi M."/>
            <person name="Wade K."/>
            <person name="Ball S.L."/>
            <person name="Bradley K.W."/>
            <person name="Asai D.J."/>
            <person name="Bowman C.A."/>
            <person name="Russell D.A."/>
            <person name="Pope W.H."/>
            <person name="Jacobs-Sera D."/>
            <person name="Hendrix R.W."/>
            <person name="Hatfull G.F."/>
        </authorList>
    </citation>
    <scope>NUCLEOTIDE SEQUENCE</scope>
</reference>
<evidence type="ECO:0008006" key="4">
    <source>
        <dbReference type="Google" id="ProtNLM"/>
    </source>
</evidence>
<sequence>MYIPSKLTAIVITASLMTMGSHAVMNESDLAVNNHFVVSGKLTADVMPGTDACYTMALSLLLANGKVQTTSPKPVCLKLGKFGASVSFTDIISVQLSDQGSDTQPLALLVDLEGPGIDGHSQPCSSRRRLLPVDGWAALDVSLDVRGLHGASDLSGAWSCVDVFEYMRELQCRPAWTEALAYATGERCNKLERPSSPSDSADEPVGACTAGSTPGWALGTHLFTLLAGAALASIGFRARSTTRSSEPLQGPSSPAPTHTAMTSSCSKAVVPPPAWSASCTDRAPDLASMAAAPHRPATSAWTRDAGRLRRGGRGKDTAGTPWSGAGGKVADGTMHRSLDAEE</sequence>
<evidence type="ECO:0000256" key="2">
    <source>
        <dbReference type="SAM" id="SignalP"/>
    </source>
</evidence>
<name>A0A1D2A105_AUXPR</name>
<feature type="region of interest" description="Disordered" evidence="1">
    <location>
        <begin position="241"/>
        <end position="265"/>
    </location>
</feature>
<organism evidence="3">
    <name type="scientific">Auxenochlorella protothecoides</name>
    <name type="common">Green microalga</name>
    <name type="synonym">Chlorella protothecoides</name>
    <dbReference type="NCBI Taxonomy" id="3075"/>
    <lineage>
        <taxon>Eukaryota</taxon>
        <taxon>Viridiplantae</taxon>
        <taxon>Chlorophyta</taxon>
        <taxon>core chlorophytes</taxon>
        <taxon>Trebouxiophyceae</taxon>
        <taxon>Chlorellales</taxon>
        <taxon>Chlorellaceae</taxon>
        <taxon>Auxenochlorella</taxon>
    </lineage>
</organism>
<dbReference type="AlphaFoldDB" id="A0A1D2A105"/>
<feature type="region of interest" description="Disordered" evidence="1">
    <location>
        <begin position="289"/>
        <end position="342"/>
    </location>
</feature>
<protein>
    <recommendedName>
        <fullName evidence="4">Pherophorin domain-containing protein</fullName>
    </recommendedName>
</protein>